<keyword evidence="5" id="KW-1185">Reference proteome</keyword>
<dbReference type="SUPFAM" id="SSF53448">
    <property type="entry name" value="Nucleotide-diphospho-sugar transferases"/>
    <property type="match status" value="1"/>
</dbReference>
<evidence type="ECO:0000256" key="1">
    <source>
        <dbReference type="ARBA" id="ARBA00022679"/>
    </source>
</evidence>
<dbReference type="InParanoid" id="A0A5R8Q9X0"/>
<protein>
    <submittedName>
        <fullName evidence="4">Glycosyltransferase family 2 protein</fullName>
    </submittedName>
</protein>
<dbReference type="InterPro" id="IPR029044">
    <property type="entry name" value="Nucleotide-diphossugar_trans"/>
</dbReference>
<comment type="caution">
    <text evidence="4">The sequence shown here is derived from an EMBL/GenBank/DDBJ whole genome shotgun (WGS) entry which is preliminary data.</text>
</comment>
<evidence type="ECO:0000259" key="2">
    <source>
        <dbReference type="Pfam" id="PF00535"/>
    </source>
</evidence>
<evidence type="ECO:0000313" key="5">
    <source>
        <dbReference type="Proteomes" id="UP000306912"/>
    </source>
</evidence>
<dbReference type="GO" id="GO:0016740">
    <property type="term" value="F:transferase activity"/>
    <property type="evidence" value="ECO:0007669"/>
    <property type="project" value="UniProtKB-KW"/>
</dbReference>
<dbReference type="Pfam" id="PF00535">
    <property type="entry name" value="Glycos_transf_2"/>
    <property type="match status" value="1"/>
</dbReference>
<dbReference type="InterPro" id="IPR001173">
    <property type="entry name" value="Glyco_trans_2-like"/>
</dbReference>
<dbReference type="EMBL" id="VBWP01000007">
    <property type="protein sequence ID" value="TLG72700.1"/>
    <property type="molecule type" value="Genomic_DNA"/>
</dbReference>
<proteinExistence type="predicted"/>
<feature type="domain" description="Glycosyltransferase 2-like" evidence="2">
    <location>
        <begin position="7"/>
        <end position="140"/>
    </location>
</feature>
<dbReference type="RefSeq" id="WP_138191295.1">
    <property type="nucleotide sequence ID" value="NZ_VBWP01000007.1"/>
</dbReference>
<dbReference type="Proteomes" id="UP000306912">
    <property type="component" value="Unassembled WGS sequence"/>
</dbReference>
<dbReference type="Pfam" id="PF02709">
    <property type="entry name" value="Glyco_transf_7C"/>
    <property type="match status" value="1"/>
</dbReference>
<gene>
    <name evidence="4" type="ORF">FEZ08_08285</name>
</gene>
<organism evidence="4 5">
    <name type="scientific">Culicoidibacter larvae</name>
    <dbReference type="NCBI Taxonomy" id="2579976"/>
    <lineage>
        <taxon>Bacteria</taxon>
        <taxon>Bacillati</taxon>
        <taxon>Bacillota</taxon>
        <taxon>Culicoidibacteria</taxon>
        <taxon>Culicoidibacterales</taxon>
        <taxon>Culicoidibacteraceae</taxon>
        <taxon>Culicoidibacter</taxon>
    </lineage>
</organism>
<evidence type="ECO:0000313" key="4">
    <source>
        <dbReference type="EMBL" id="TLG72700.1"/>
    </source>
</evidence>
<dbReference type="PANTHER" id="PTHR43685:SF3">
    <property type="entry name" value="SLR2126 PROTEIN"/>
    <property type="match status" value="1"/>
</dbReference>
<dbReference type="Gene3D" id="3.90.550.10">
    <property type="entry name" value="Spore Coat Polysaccharide Biosynthesis Protein SpsA, Chain A"/>
    <property type="match status" value="1"/>
</dbReference>
<dbReference type="AlphaFoldDB" id="A0A5R8Q9X0"/>
<dbReference type="FunCoup" id="A0A5R8Q9X0">
    <property type="interactions" value="11"/>
</dbReference>
<accession>A0A5R8Q9X0</accession>
<sequence length="287" mass="33386">MSSYKVSFIIPTYNREELLKKTLLSLMKQIDLQLGEYEIIVVDDGSTDNTADLVKNWEFLNIKYIYQKKRRVRIGRARNLGAKVAEGEVLIFLDSGIIADAKLGIQMYQHILNYDDLCLAYVLGFDKNNENEKVIKEVVDLNNLEESIKKLKDLSINDMREVVYSDIGDDLTKWPAPWALFWTACFSVSYKNFHTIGGFDEWYTEYGGEDTDFALSAYTKGYSIRVNKKALTIHYPHEKFINTYTPTQLEFMAELGRNRRITKYPISEVELYHKVGPWQLNKLLLEK</sequence>
<dbReference type="InterPro" id="IPR027791">
    <property type="entry name" value="Galactosyl_T_C"/>
</dbReference>
<dbReference type="OrthoDB" id="9812302at2"/>
<dbReference type="InterPro" id="IPR050834">
    <property type="entry name" value="Glycosyltransf_2"/>
</dbReference>
<keyword evidence="1 4" id="KW-0808">Transferase</keyword>
<reference evidence="4 5" key="1">
    <citation type="submission" date="2019-05" db="EMBL/GenBank/DDBJ databases">
        <title>Culicoidintestinum kansasii gen. nov., sp. nov. from the gastrointestinal tract of the biting midge, Culicoides sonorensis.</title>
        <authorList>
            <person name="Neupane S."/>
            <person name="Ghosh A."/>
            <person name="Gunther S."/>
            <person name="Martin K."/>
            <person name="Zurek L."/>
        </authorList>
    </citation>
    <scope>NUCLEOTIDE SEQUENCE [LARGE SCALE GENOMIC DNA]</scope>
    <source>
        <strain evidence="4 5">CS-1</strain>
    </source>
</reference>
<dbReference type="PANTHER" id="PTHR43685">
    <property type="entry name" value="GLYCOSYLTRANSFERASE"/>
    <property type="match status" value="1"/>
</dbReference>
<evidence type="ECO:0000259" key="3">
    <source>
        <dbReference type="Pfam" id="PF02709"/>
    </source>
</evidence>
<name>A0A5R8Q9X0_9FIRM</name>
<feature type="domain" description="Galactosyltransferase C-terminal" evidence="3">
    <location>
        <begin position="172"/>
        <end position="231"/>
    </location>
</feature>